<protein>
    <submittedName>
        <fullName evidence="2">Uncharacterized protein</fullName>
    </submittedName>
</protein>
<proteinExistence type="predicted"/>
<accession>A0A1Y5HWP2</accession>
<gene>
    <name evidence="2" type="ORF">BE221DRAFT_164442</name>
</gene>
<reference evidence="2" key="1">
    <citation type="submission" date="2017-04" db="EMBL/GenBank/DDBJ databases">
        <title>Population genomics of picophytoplankton unveils novel chromosome hypervariability.</title>
        <authorList>
            <consortium name="DOE Joint Genome Institute"/>
            <person name="Blanc-Mathieu R."/>
            <person name="Krasovec M."/>
            <person name="Hebrard M."/>
            <person name="Yau S."/>
            <person name="Desgranges E."/>
            <person name="Martin J."/>
            <person name="Schackwitz W."/>
            <person name="Kuo A."/>
            <person name="Salin G."/>
            <person name="Donnadieu C."/>
            <person name="Desdevises Y."/>
            <person name="Sanchez-Ferandin S."/>
            <person name="Moreau H."/>
            <person name="Rivals E."/>
            <person name="Grigoriev I.V."/>
            <person name="Grimsley N."/>
            <person name="Eyre-Walker A."/>
            <person name="Piganeau G."/>
        </authorList>
    </citation>
    <scope>NUCLEOTIDE SEQUENCE [LARGE SCALE GENOMIC DNA]</scope>
    <source>
        <strain evidence="2">RCC 1115</strain>
    </source>
</reference>
<sequence>RRAKTSAGRNKTLFVGSNRVRPFLGGPDAARRALRGDDRAFARGGSSPRSARRRARARARARDTQRAIARSWKRAHAGCGSTNESIIAIIISQLIHVSTPRRRATSSAVFASRVLTEHRARVRKTAQIDATRDARGCARRFRGLI</sequence>
<feature type="non-terminal residue" evidence="2">
    <location>
        <position position="1"/>
    </location>
</feature>
<dbReference type="EMBL" id="KZ155840">
    <property type="protein sequence ID" value="OUS41691.1"/>
    <property type="molecule type" value="Genomic_DNA"/>
</dbReference>
<feature type="compositionally biased region" description="Basic residues" evidence="1">
    <location>
        <begin position="50"/>
        <end position="59"/>
    </location>
</feature>
<dbReference type="Proteomes" id="UP000195557">
    <property type="component" value="Unassembled WGS sequence"/>
</dbReference>
<evidence type="ECO:0000256" key="1">
    <source>
        <dbReference type="SAM" id="MobiDB-lite"/>
    </source>
</evidence>
<name>A0A1Y5HWP2_OSTTA</name>
<evidence type="ECO:0000313" key="2">
    <source>
        <dbReference type="EMBL" id="OUS41691.1"/>
    </source>
</evidence>
<feature type="region of interest" description="Disordered" evidence="1">
    <location>
        <begin position="34"/>
        <end position="66"/>
    </location>
</feature>
<dbReference type="AlphaFoldDB" id="A0A1Y5HWP2"/>
<organism evidence="2">
    <name type="scientific">Ostreococcus tauri</name>
    <name type="common">Marine green alga</name>
    <dbReference type="NCBI Taxonomy" id="70448"/>
    <lineage>
        <taxon>Eukaryota</taxon>
        <taxon>Viridiplantae</taxon>
        <taxon>Chlorophyta</taxon>
        <taxon>Mamiellophyceae</taxon>
        <taxon>Mamiellales</taxon>
        <taxon>Bathycoccaceae</taxon>
        <taxon>Ostreococcus</taxon>
    </lineage>
</organism>